<evidence type="ECO:0000259" key="5">
    <source>
        <dbReference type="PROSITE" id="PS51898"/>
    </source>
</evidence>
<evidence type="ECO:0000256" key="1">
    <source>
        <dbReference type="ARBA" id="ARBA00022908"/>
    </source>
</evidence>
<evidence type="ECO:0000256" key="2">
    <source>
        <dbReference type="ARBA" id="ARBA00023125"/>
    </source>
</evidence>
<protein>
    <submittedName>
        <fullName evidence="7">Site-specific recombinase XerD</fullName>
    </submittedName>
</protein>
<dbReference type="PROSITE" id="PS51900">
    <property type="entry name" value="CB"/>
    <property type="match status" value="1"/>
</dbReference>
<dbReference type="InterPro" id="IPR010998">
    <property type="entry name" value="Integrase_recombinase_N"/>
</dbReference>
<dbReference type="PANTHER" id="PTHR30349:SF94">
    <property type="entry name" value="INTEGRASE_RECOMBINASE HI_1414-RELATED"/>
    <property type="match status" value="1"/>
</dbReference>
<name>A0A395JSJ3_9GAMM</name>
<keyword evidence="8" id="KW-1185">Reference proteome</keyword>
<evidence type="ECO:0000259" key="6">
    <source>
        <dbReference type="PROSITE" id="PS51900"/>
    </source>
</evidence>
<dbReference type="CDD" id="cd00796">
    <property type="entry name" value="INT_Rci_Hp1_C"/>
    <property type="match status" value="1"/>
</dbReference>
<dbReference type="EMBL" id="QNRT01000001">
    <property type="protein sequence ID" value="RBP53505.1"/>
    <property type="molecule type" value="Genomic_DNA"/>
</dbReference>
<dbReference type="InterPro" id="IPR002104">
    <property type="entry name" value="Integrase_catalytic"/>
</dbReference>
<dbReference type="GO" id="GO:0003677">
    <property type="term" value="F:DNA binding"/>
    <property type="evidence" value="ECO:0007669"/>
    <property type="project" value="UniProtKB-UniRule"/>
</dbReference>
<comment type="caution">
    <text evidence="7">The sequence shown here is derived from an EMBL/GenBank/DDBJ whole genome shotgun (WGS) entry which is preliminary data.</text>
</comment>
<dbReference type="Gene3D" id="1.10.150.130">
    <property type="match status" value="1"/>
</dbReference>
<gene>
    <name evidence="7" type="ORF">DFR28_101892</name>
</gene>
<dbReference type="FunCoup" id="A0A395JSJ3">
    <property type="interactions" value="63"/>
</dbReference>
<keyword evidence="1" id="KW-0229">DNA integration</keyword>
<dbReference type="AlphaFoldDB" id="A0A395JSJ3"/>
<dbReference type="InterPro" id="IPR013762">
    <property type="entry name" value="Integrase-like_cat_sf"/>
</dbReference>
<evidence type="ECO:0000313" key="8">
    <source>
        <dbReference type="Proteomes" id="UP000253083"/>
    </source>
</evidence>
<evidence type="ECO:0000313" key="7">
    <source>
        <dbReference type="EMBL" id="RBP53505.1"/>
    </source>
</evidence>
<dbReference type="GO" id="GO:0015074">
    <property type="term" value="P:DNA integration"/>
    <property type="evidence" value="ECO:0007669"/>
    <property type="project" value="UniProtKB-KW"/>
</dbReference>
<dbReference type="InParanoid" id="A0A395JSJ3"/>
<feature type="domain" description="Core-binding (CB)" evidence="6">
    <location>
        <begin position="81"/>
        <end position="162"/>
    </location>
</feature>
<evidence type="ECO:0000256" key="3">
    <source>
        <dbReference type="ARBA" id="ARBA00023172"/>
    </source>
</evidence>
<keyword evidence="3" id="KW-0233">DNA recombination</keyword>
<dbReference type="PROSITE" id="PS51898">
    <property type="entry name" value="TYR_RECOMBINASE"/>
    <property type="match status" value="1"/>
</dbReference>
<evidence type="ECO:0000256" key="4">
    <source>
        <dbReference type="PROSITE-ProRule" id="PRU01248"/>
    </source>
</evidence>
<organism evidence="7 8">
    <name type="scientific">Arenicella xantha</name>
    <dbReference type="NCBI Taxonomy" id="644221"/>
    <lineage>
        <taxon>Bacteria</taxon>
        <taxon>Pseudomonadati</taxon>
        <taxon>Pseudomonadota</taxon>
        <taxon>Gammaproteobacteria</taxon>
        <taxon>Arenicellales</taxon>
        <taxon>Arenicellaceae</taxon>
        <taxon>Arenicella</taxon>
    </lineage>
</organism>
<dbReference type="InterPro" id="IPR011010">
    <property type="entry name" value="DNA_brk_join_enz"/>
</dbReference>
<keyword evidence="2 4" id="KW-0238">DNA-binding</keyword>
<dbReference type="GO" id="GO:0006310">
    <property type="term" value="P:DNA recombination"/>
    <property type="evidence" value="ECO:0007669"/>
    <property type="project" value="UniProtKB-KW"/>
</dbReference>
<dbReference type="Proteomes" id="UP000253083">
    <property type="component" value="Unassembled WGS sequence"/>
</dbReference>
<dbReference type="Pfam" id="PF00589">
    <property type="entry name" value="Phage_integrase"/>
    <property type="match status" value="1"/>
</dbReference>
<dbReference type="SUPFAM" id="SSF56349">
    <property type="entry name" value="DNA breaking-rejoining enzymes"/>
    <property type="match status" value="1"/>
</dbReference>
<sequence>MISLTLSQRVQFGYTAQIRYSKMATITKTDSGKWKAIIRRSGWPKVSKTFRIKRDAEDWARTTEDEIIRGIYIPRNHSEKLTIAQALLRYSEEVTPTKKPSTQKREYGRAEQLRSQLGRYSLAALNTEIIAKYRDKRIDEGKSASTVRLELALLSHLYSIAIKEWGLGLVSNPVMNVRKPSPGAGRDRRLVDDEEERLLRACNQHSNPFLGWIVRVALYTAMRQGEILSLEKSRVNIKRGVLTIHNTKNNDSRTIPLSDKAKAVFLEVLQHPIRPLDTNLLFYGEPGKDGKRRPYTLNRVWSSALERAEINDLRFHDLRHEATSRFVEAGLTDQEVASITGHKSMQMLKRYTHLRSEDLVCKIAKV</sequence>
<dbReference type="InterPro" id="IPR044068">
    <property type="entry name" value="CB"/>
</dbReference>
<dbReference type="PANTHER" id="PTHR30349">
    <property type="entry name" value="PHAGE INTEGRASE-RELATED"/>
    <property type="match status" value="1"/>
</dbReference>
<dbReference type="Gene3D" id="1.10.443.10">
    <property type="entry name" value="Intergrase catalytic core"/>
    <property type="match status" value="1"/>
</dbReference>
<accession>A0A395JSJ3</accession>
<feature type="domain" description="Tyr recombinase" evidence="5">
    <location>
        <begin position="185"/>
        <end position="365"/>
    </location>
</feature>
<proteinExistence type="predicted"/>
<reference evidence="7 8" key="1">
    <citation type="submission" date="2018-06" db="EMBL/GenBank/DDBJ databases">
        <title>Genomic Encyclopedia of Type Strains, Phase IV (KMG-IV): sequencing the most valuable type-strain genomes for metagenomic binning, comparative biology and taxonomic classification.</title>
        <authorList>
            <person name="Goeker M."/>
        </authorList>
    </citation>
    <scope>NUCLEOTIDE SEQUENCE [LARGE SCALE GENOMIC DNA]</scope>
    <source>
        <strain evidence="7 8">DSM 24032</strain>
    </source>
</reference>
<dbReference type="InterPro" id="IPR050090">
    <property type="entry name" value="Tyrosine_recombinase_XerCD"/>
</dbReference>